<evidence type="ECO:0000256" key="4">
    <source>
        <dbReference type="SAM" id="SignalP"/>
    </source>
</evidence>
<dbReference type="RefSeq" id="WP_121198688.1">
    <property type="nucleotide sequence ID" value="NZ_RBKU01000001.1"/>
</dbReference>
<dbReference type="GO" id="GO:0006516">
    <property type="term" value="P:glycoprotein catabolic process"/>
    <property type="evidence" value="ECO:0007669"/>
    <property type="project" value="TreeGrafter"/>
</dbReference>
<dbReference type="Proteomes" id="UP000268007">
    <property type="component" value="Unassembled WGS sequence"/>
</dbReference>
<sequence>MKYKYFCFLLIVLTLQATAQKKKPIDHTMLVNPFIGTGGHGHTYPGATVPFGMVQLSPDTRLEGWDGCSGYHYSDTTVYGFSHTHLSGTGIADYCDILFMPTTGDPKLLNTQYSSGFKKKNEQASPGWYHTKLDKYNIDVELTATRRVGVHKYIYPGDKQCNIIIDLKHRDEVIDAWIEVVNDHEIRGLRRSKSWADDQYVYFYAKFSKPFKTYGIALNDKIQTGQSKVQGTNLKMYIQFDNPGEVVSKVGISSVSTEGALKNLDTEVADFDFKRVQKAAKNDWLNELAKIDVEGGATAQIQIPQPNGNQSYGGNNPYGSPKPKIPFVDYAKKKQTIFYTALYHTLCAPNVYSDVDGQYRGLDKKIHKAEGFDYYTVFSLWDTYRAQHPLQTIINRKRTLDFIKSFLAMYDEGGLLPIWPLASSETYCMVGNHSIPVIVDAYAKGIRDFDAEKALTAMKAVVNRNQFGLDSYRKNGAVLAADEEESVSKTLEYAIDDWCIAQMAKMMNKPQDYAEYIKRGQYWKNVFDNQSNFMRARSNGGWFIPFLPTDVNNNYTEGNSWQYSFLVPQDVQGLIDHMGGKETFEAKLEELFTTSDKLTGREQSDITGLIGQYAHGNEPSHHMAYLFNFTDNSYKTQLYVSRIMREQYKDEPDGLAGNEDCGQMSAWYVMSALGFYTIAPGQQDYQIGLPLFDKAVINLENGKKFTITGTGNTASSFYLQGMTLNKNPYEKLFLTYNDIANGGDWEVFSGKLPNKLFMQDLEKPVSKITDNLIVANPYIIYPSTNIQNSLDVSFGCADANVRIYYTLDGSAPTSNSTLFTKPVTLTNTTTVKCIAIKDDKQSFIAEGTFTKIRGDVKVVSLSKYHPLYNGGGTNALIDGFHGTTKWRMGNWQAFQGNDLEVVLDLGQSRVVKKLGLNTLQDSRAWIVFPKSVEFMTSDDGKNFKSAGSVISKIAIKDTAVQTQFYGIDLGLKTRYLKIIAHQYGPLPDWHESKGKPSYIFADEIVLE</sequence>
<dbReference type="InterPro" id="IPR008979">
    <property type="entry name" value="Galactose-bd-like_sf"/>
</dbReference>
<dbReference type="AlphaFoldDB" id="A0A495J2G8"/>
<dbReference type="InterPro" id="IPR008928">
    <property type="entry name" value="6-hairpin_glycosidase_sf"/>
</dbReference>
<dbReference type="Pfam" id="PF17678">
    <property type="entry name" value="Glyco_hydro_92N"/>
    <property type="match status" value="1"/>
</dbReference>
<comment type="cofactor">
    <cofactor evidence="1">
        <name>Ca(2+)</name>
        <dbReference type="ChEBI" id="CHEBI:29108"/>
    </cofactor>
</comment>
<feature type="domain" description="Glycosyl hydrolase family 92" evidence="6">
    <location>
        <begin position="331"/>
        <end position="746"/>
    </location>
</feature>
<dbReference type="OrthoDB" id="9758101at2"/>
<evidence type="ECO:0000256" key="1">
    <source>
        <dbReference type="ARBA" id="ARBA00001913"/>
    </source>
</evidence>
<dbReference type="EMBL" id="RBKU01000001">
    <property type="protein sequence ID" value="RKR83165.1"/>
    <property type="molecule type" value="Genomic_DNA"/>
</dbReference>
<evidence type="ECO:0000313" key="9">
    <source>
        <dbReference type="EMBL" id="RKR83165.1"/>
    </source>
</evidence>
<evidence type="ECO:0000259" key="6">
    <source>
        <dbReference type="Pfam" id="PF07971"/>
    </source>
</evidence>
<dbReference type="InterPro" id="IPR005887">
    <property type="entry name" value="GH92_a_mannosidase_put"/>
</dbReference>
<dbReference type="InterPro" id="IPR014718">
    <property type="entry name" value="GH-type_carb-bd"/>
</dbReference>
<accession>A0A495J2G8</accession>
<protein>
    <submittedName>
        <fullName evidence="9">Putative alpha-1,2-mannosidase</fullName>
    </submittedName>
</protein>
<dbReference type="GO" id="GO:0000224">
    <property type="term" value="F:peptide-N4-(N-acetyl-beta-glucosaminyl)asparagine amidase activity"/>
    <property type="evidence" value="ECO:0007669"/>
    <property type="project" value="TreeGrafter"/>
</dbReference>
<organism evidence="9 10">
    <name type="scientific">Mucilaginibacter gracilis</name>
    <dbReference type="NCBI Taxonomy" id="423350"/>
    <lineage>
        <taxon>Bacteria</taxon>
        <taxon>Pseudomonadati</taxon>
        <taxon>Bacteroidota</taxon>
        <taxon>Sphingobacteriia</taxon>
        <taxon>Sphingobacteriales</taxon>
        <taxon>Sphingobacteriaceae</taxon>
        <taxon>Mucilaginibacter</taxon>
    </lineage>
</organism>
<feature type="chain" id="PRO_5019851620" evidence="4">
    <location>
        <begin position="20"/>
        <end position="1007"/>
    </location>
</feature>
<dbReference type="SUPFAM" id="SSF48208">
    <property type="entry name" value="Six-hairpin glycosidases"/>
    <property type="match status" value="1"/>
</dbReference>
<dbReference type="GO" id="GO:0005829">
    <property type="term" value="C:cytosol"/>
    <property type="evidence" value="ECO:0007669"/>
    <property type="project" value="TreeGrafter"/>
</dbReference>
<evidence type="ECO:0000313" key="10">
    <source>
        <dbReference type="Proteomes" id="UP000268007"/>
    </source>
</evidence>
<evidence type="ECO:0000259" key="5">
    <source>
        <dbReference type="Pfam" id="PF00754"/>
    </source>
</evidence>
<feature type="domain" description="GH29D-like beta-sandwich" evidence="7">
    <location>
        <begin position="785"/>
        <end position="842"/>
    </location>
</feature>
<dbReference type="Gene3D" id="1.20.1050.60">
    <property type="entry name" value="alpha-1,2-mannosidase"/>
    <property type="match status" value="1"/>
</dbReference>
<dbReference type="InterPro" id="IPR050883">
    <property type="entry name" value="PNGase"/>
</dbReference>
<reference evidence="9 10" key="1">
    <citation type="submission" date="2018-10" db="EMBL/GenBank/DDBJ databases">
        <title>Genomic Encyclopedia of Archaeal and Bacterial Type Strains, Phase II (KMG-II): from individual species to whole genera.</title>
        <authorList>
            <person name="Goeker M."/>
        </authorList>
    </citation>
    <scope>NUCLEOTIDE SEQUENCE [LARGE SCALE GENOMIC DNA]</scope>
    <source>
        <strain evidence="9 10">DSM 18602</strain>
    </source>
</reference>
<comment type="subunit">
    <text evidence="2">Monomer.</text>
</comment>
<keyword evidence="3" id="KW-0106">Calcium</keyword>
<feature type="signal peptide" evidence="4">
    <location>
        <begin position="1"/>
        <end position="19"/>
    </location>
</feature>
<evidence type="ECO:0000259" key="8">
    <source>
        <dbReference type="Pfam" id="PF17678"/>
    </source>
</evidence>
<dbReference type="GO" id="GO:0030246">
    <property type="term" value="F:carbohydrate binding"/>
    <property type="evidence" value="ECO:0007669"/>
    <property type="project" value="InterPro"/>
</dbReference>
<dbReference type="Gene3D" id="1.20.1610.10">
    <property type="entry name" value="alpha-1,2-mannosidases domains"/>
    <property type="match status" value="1"/>
</dbReference>
<evidence type="ECO:0000259" key="7">
    <source>
        <dbReference type="Pfam" id="PF13290"/>
    </source>
</evidence>
<feature type="domain" description="F5/8 type C" evidence="5">
    <location>
        <begin position="869"/>
        <end position="984"/>
    </location>
</feature>
<dbReference type="Pfam" id="PF00754">
    <property type="entry name" value="F5_F8_type_C"/>
    <property type="match status" value="1"/>
</dbReference>
<dbReference type="GO" id="GO:0005975">
    <property type="term" value="P:carbohydrate metabolic process"/>
    <property type="evidence" value="ECO:0007669"/>
    <property type="project" value="InterPro"/>
</dbReference>
<keyword evidence="10" id="KW-1185">Reference proteome</keyword>
<dbReference type="InterPro" id="IPR059177">
    <property type="entry name" value="GH29D-like_dom"/>
</dbReference>
<gene>
    <name evidence="9" type="ORF">BDD43_3367</name>
</gene>
<comment type="caution">
    <text evidence="9">The sequence shown here is derived from an EMBL/GenBank/DDBJ whole genome shotgun (WGS) entry which is preliminary data.</text>
</comment>
<dbReference type="InterPro" id="IPR000421">
    <property type="entry name" value="FA58C"/>
</dbReference>
<name>A0A495J2G8_9SPHI</name>
<dbReference type="InterPro" id="IPR012939">
    <property type="entry name" value="Glyco_hydro_92"/>
</dbReference>
<feature type="domain" description="Glycosyl hydrolase family 92 N-terminal" evidence="8">
    <location>
        <begin position="30"/>
        <end position="253"/>
    </location>
</feature>
<dbReference type="PANTHER" id="PTHR12143">
    <property type="entry name" value="PEPTIDE N-GLYCANASE PNGASE -RELATED"/>
    <property type="match status" value="1"/>
</dbReference>
<dbReference type="NCBIfam" id="TIGR01180">
    <property type="entry name" value="aman2_put"/>
    <property type="match status" value="1"/>
</dbReference>
<dbReference type="InterPro" id="IPR041371">
    <property type="entry name" value="GH92_N"/>
</dbReference>
<evidence type="ECO:0000256" key="2">
    <source>
        <dbReference type="ARBA" id="ARBA00011245"/>
    </source>
</evidence>
<dbReference type="Pfam" id="PF13290">
    <property type="entry name" value="CHB_HEX_C_1"/>
    <property type="match status" value="1"/>
</dbReference>
<dbReference type="Gene3D" id="2.70.98.10">
    <property type="match status" value="1"/>
</dbReference>
<keyword evidence="4" id="KW-0732">Signal</keyword>
<dbReference type="PANTHER" id="PTHR12143:SF39">
    <property type="entry name" value="SECRETED PROTEIN"/>
    <property type="match status" value="1"/>
</dbReference>
<dbReference type="Gene3D" id="2.60.120.260">
    <property type="entry name" value="Galactose-binding domain-like"/>
    <property type="match status" value="1"/>
</dbReference>
<evidence type="ECO:0000256" key="3">
    <source>
        <dbReference type="ARBA" id="ARBA00022837"/>
    </source>
</evidence>
<dbReference type="Pfam" id="PF07971">
    <property type="entry name" value="Glyco_hydro_92"/>
    <property type="match status" value="1"/>
</dbReference>
<dbReference type="FunFam" id="1.20.1050.60:FF:000001">
    <property type="entry name" value="Putative alpha-1,2-mannosidase"/>
    <property type="match status" value="1"/>
</dbReference>
<proteinExistence type="predicted"/>
<dbReference type="SUPFAM" id="SSF49785">
    <property type="entry name" value="Galactose-binding domain-like"/>
    <property type="match status" value="1"/>
</dbReference>